<dbReference type="EMBL" id="ML119337">
    <property type="protein sequence ID" value="RPB06459.1"/>
    <property type="molecule type" value="Genomic_DNA"/>
</dbReference>
<accession>A0A3N4KAR3</accession>
<proteinExistence type="predicted"/>
<dbReference type="InParanoid" id="A0A3N4KAR3"/>
<dbReference type="OrthoDB" id="10634114at2759"/>
<evidence type="ECO:0000256" key="1">
    <source>
        <dbReference type="SAM" id="MobiDB-lite"/>
    </source>
</evidence>
<evidence type="ECO:0000313" key="3">
    <source>
        <dbReference type="Proteomes" id="UP000277580"/>
    </source>
</evidence>
<feature type="compositionally biased region" description="Gly residues" evidence="1">
    <location>
        <begin position="253"/>
        <end position="262"/>
    </location>
</feature>
<keyword evidence="3" id="KW-1185">Reference proteome</keyword>
<gene>
    <name evidence="2" type="ORF">P167DRAFT_610071</name>
</gene>
<feature type="region of interest" description="Disordered" evidence="1">
    <location>
        <begin position="253"/>
        <end position="277"/>
    </location>
</feature>
<dbReference type="AlphaFoldDB" id="A0A3N4KAR3"/>
<feature type="region of interest" description="Disordered" evidence="1">
    <location>
        <begin position="116"/>
        <end position="138"/>
    </location>
</feature>
<organism evidence="2 3">
    <name type="scientific">Morchella conica CCBAS932</name>
    <dbReference type="NCBI Taxonomy" id="1392247"/>
    <lineage>
        <taxon>Eukaryota</taxon>
        <taxon>Fungi</taxon>
        <taxon>Dikarya</taxon>
        <taxon>Ascomycota</taxon>
        <taxon>Pezizomycotina</taxon>
        <taxon>Pezizomycetes</taxon>
        <taxon>Pezizales</taxon>
        <taxon>Morchellaceae</taxon>
        <taxon>Morchella</taxon>
    </lineage>
</organism>
<evidence type="ECO:0000313" key="2">
    <source>
        <dbReference type="EMBL" id="RPB06459.1"/>
    </source>
</evidence>
<name>A0A3N4KAR3_9PEZI</name>
<sequence length="277" mass="30318">MTLACKTADLLSLATHALKQVMSGQHTLHSADERRSALTQLAVTVHAASRLAEVAHAQVLGGDTGRISAETERQEVGRKAQTVVEETERIKVETEKISKEVERSVAETGRLRAEAEKVAKETERAKADAEKAGKETERAVAETERLKAEAMLVRSDKMRTDAETERAKVEIEWSRREGEMVAKEVESSTHAVRKIEEPSIKAPTERRRRVRVNLGPGRVEKQVEGGAQETQVDPFETYGEALRRMGYSTSRVLGGGQGGGSPLFGTFPAGSNQVFGK</sequence>
<dbReference type="Proteomes" id="UP000277580">
    <property type="component" value="Unassembled WGS sequence"/>
</dbReference>
<reference evidence="2 3" key="1">
    <citation type="journal article" date="2018" name="Nat. Ecol. Evol.">
        <title>Pezizomycetes genomes reveal the molecular basis of ectomycorrhizal truffle lifestyle.</title>
        <authorList>
            <person name="Murat C."/>
            <person name="Payen T."/>
            <person name="Noel B."/>
            <person name="Kuo A."/>
            <person name="Morin E."/>
            <person name="Chen J."/>
            <person name="Kohler A."/>
            <person name="Krizsan K."/>
            <person name="Balestrini R."/>
            <person name="Da Silva C."/>
            <person name="Montanini B."/>
            <person name="Hainaut M."/>
            <person name="Levati E."/>
            <person name="Barry K.W."/>
            <person name="Belfiori B."/>
            <person name="Cichocki N."/>
            <person name="Clum A."/>
            <person name="Dockter R.B."/>
            <person name="Fauchery L."/>
            <person name="Guy J."/>
            <person name="Iotti M."/>
            <person name="Le Tacon F."/>
            <person name="Lindquist E.A."/>
            <person name="Lipzen A."/>
            <person name="Malagnac F."/>
            <person name="Mello A."/>
            <person name="Molinier V."/>
            <person name="Miyauchi S."/>
            <person name="Poulain J."/>
            <person name="Riccioni C."/>
            <person name="Rubini A."/>
            <person name="Sitrit Y."/>
            <person name="Splivallo R."/>
            <person name="Traeger S."/>
            <person name="Wang M."/>
            <person name="Zifcakova L."/>
            <person name="Wipf D."/>
            <person name="Zambonelli A."/>
            <person name="Paolocci F."/>
            <person name="Nowrousian M."/>
            <person name="Ottonello S."/>
            <person name="Baldrian P."/>
            <person name="Spatafora J.W."/>
            <person name="Henrissat B."/>
            <person name="Nagy L.G."/>
            <person name="Aury J.M."/>
            <person name="Wincker P."/>
            <person name="Grigoriev I.V."/>
            <person name="Bonfante P."/>
            <person name="Martin F.M."/>
        </authorList>
    </citation>
    <scope>NUCLEOTIDE SEQUENCE [LARGE SCALE GENOMIC DNA]</scope>
    <source>
        <strain evidence="2 3">CCBAS932</strain>
    </source>
</reference>
<protein>
    <submittedName>
        <fullName evidence="2">Uncharacterized protein</fullName>
    </submittedName>
</protein>